<evidence type="ECO:0000259" key="3">
    <source>
        <dbReference type="PROSITE" id="PS51186"/>
    </source>
</evidence>
<reference evidence="4 5" key="1">
    <citation type="submission" date="2018-12" db="EMBL/GenBank/DDBJ databases">
        <authorList>
            <person name="Yang E."/>
        </authorList>
    </citation>
    <scope>NUCLEOTIDE SEQUENCE [LARGE SCALE GENOMIC DNA]</scope>
    <source>
        <strain evidence="4 5">SOD</strain>
    </source>
</reference>
<dbReference type="EMBL" id="RXLQ01000012">
    <property type="protein sequence ID" value="RSZ56978.1"/>
    <property type="molecule type" value="Genomic_DNA"/>
</dbReference>
<evidence type="ECO:0000256" key="1">
    <source>
        <dbReference type="ARBA" id="ARBA00022679"/>
    </source>
</evidence>
<proteinExistence type="predicted"/>
<dbReference type="OrthoDB" id="7356080at2"/>
<dbReference type="Gene3D" id="3.40.630.30">
    <property type="match status" value="1"/>
</dbReference>
<dbReference type="AlphaFoldDB" id="A0A430HHH9"/>
<dbReference type="InterPro" id="IPR000182">
    <property type="entry name" value="GNAT_dom"/>
</dbReference>
<dbReference type="SUPFAM" id="SSF55729">
    <property type="entry name" value="Acyl-CoA N-acyltransferases (Nat)"/>
    <property type="match status" value="1"/>
</dbReference>
<evidence type="ECO:0000313" key="5">
    <source>
        <dbReference type="Proteomes" id="UP000278085"/>
    </source>
</evidence>
<dbReference type="InterPro" id="IPR016181">
    <property type="entry name" value="Acyl_CoA_acyltransferase"/>
</dbReference>
<keyword evidence="1 4" id="KW-0808">Transferase</keyword>
<dbReference type="PANTHER" id="PTHR43877:SF2">
    <property type="entry name" value="AMINOALKYLPHOSPHONATE N-ACETYLTRANSFERASE-RELATED"/>
    <property type="match status" value="1"/>
</dbReference>
<dbReference type="CDD" id="cd04301">
    <property type="entry name" value="NAT_SF"/>
    <property type="match status" value="1"/>
</dbReference>
<feature type="domain" description="N-acetyltransferase" evidence="3">
    <location>
        <begin position="8"/>
        <end position="150"/>
    </location>
</feature>
<evidence type="ECO:0000256" key="2">
    <source>
        <dbReference type="ARBA" id="ARBA00023315"/>
    </source>
</evidence>
<dbReference type="RefSeq" id="WP_126076131.1">
    <property type="nucleotide sequence ID" value="NZ_CP051166.1"/>
</dbReference>
<protein>
    <submittedName>
        <fullName evidence="4">GNAT family N-acetyltransferase</fullName>
    </submittedName>
</protein>
<dbReference type="GO" id="GO:0016747">
    <property type="term" value="F:acyltransferase activity, transferring groups other than amino-acyl groups"/>
    <property type="evidence" value="ECO:0007669"/>
    <property type="project" value="InterPro"/>
</dbReference>
<organism evidence="4 5">
    <name type="scientific">Massilia atriviolacea</name>
    <dbReference type="NCBI Taxonomy" id="2495579"/>
    <lineage>
        <taxon>Bacteria</taxon>
        <taxon>Pseudomonadati</taxon>
        <taxon>Pseudomonadota</taxon>
        <taxon>Betaproteobacteria</taxon>
        <taxon>Burkholderiales</taxon>
        <taxon>Oxalobacteraceae</taxon>
        <taxon>Telluria group</taxon>
        <taxon>Massilia</taxon>
    </lineage>
</organism>
<name>A0A430HHH9_9BURK</name>
<accession>A0A430HHH9</accession>
<dbReference type="Proteomes" id="UP000278085">
    <property type="component" value="Unassembled WGS sequence"/>
</dbReference>
<keyword evidence="5" id="KW-1185">Reference proteome</keyword>
<dbReference type="Pfam" id="PF13508">
    <property type="entry name" value="Acetyltransf_7"/>
    <property type="match status" value="1"/>
</dbReference>
<sequence length="150" mass="16407">MIIGTPTFQIRPALTTDVNAMFDVRTSVRENVLTAGELFELGITPEFIAAEIERSPCAWVATVDTQVIGFSMIDLDTACLFAAFVLPEYEGLGIGTGLIKACESALFESHPVAWLETAKSSRAAQLYRHLGWGNETAVGEGDVRMEKHRE</sequence>
<evidence type="ECO:0000313" key="4">
    <source>
        <dbReference type="EMBL" id="RSZ56978.1"/>
    </source>
</evidence>
<dbReference type="PANTHER" id="PTHR43877">
    <property type="entry name" value="AMINOALKYLPHOSPHONATE N-ACETYLTRANSFERASE-RELATED-RELATED"/>
    <property type="match status" value="1"/>
</dbReference>
<comment type="caution">
    <text evidence="4">The sequence shown here is derived from an EMBL/GenBank/DDBJ whole genome shotgun (WGS) entry which is preliminary data.</text>
</comment>
<dbReference type="PROSITE" id="PS51186">
    <property type="entry name" value="GNAT"/>
    <property type="match status" value="1"/>
</dbReference>
<keyword evidence="2" id="KW-0012">Acyltransferase</keyword>
<dbReference type="InterPro" id="IPR050832">
    <property type="entry name" value="Bact_Acetyltransf"/>
</dbReference>
<gene>
    <name evidence="4" type="ORF">EJB06_21895</name>
</gene>